<dbReference type="InterPro" id="IPR050226">
    <property type="entry name" value="NagZ_Beta-hexosaminidase"/>
</dbReference>
<organism evidence="7 8">
    <name type="scientific">Microbacterium marinilacus</name>
    <dbReference type="NCBI Taxonomy" id="415209"/>
    <lineage>
        <taxon>Bacteria</taxon>
        <taxon>Bacillati</taxon>
        <taxon>Actinomycetota</taxon>
        <taxon>Actinomycetes</taxon>
        <taxon>Micrococcales</taxon>
        <taxon>Microbacteriaceae</taxon>
        <taxon>Microbacterium</taxon>
    </lineage>
</organism>
<protein>
    <recommendedName>
        <fullName evidence="3">beta-N-acetylhexosaminidase</fullName>
        <ecNumber evidence="3">3.2.1.52</ecNumber>
    </recommendedName>
</protein>
<evidence type="ECO:0000256" key="1">
    <source>
        <dbReference type="ARBA" id="ARBA00001231"/>
    </source>
</evidence>
<dbReference type="RefSeq" id="WP_308122778.1">
    <property type="nucleotide sequence ID" value="NZ_BAAAYV010000002.1"/>
</dbReference>
<comment type="catalytic activity">
    <reaction evidence="1">
        <text>Hydrolysis of terminal non-reducing N-acetyl-D-hexosamine residues in N-acetyl-beta-D-hexosaminides.</text>
        <dbReference type="EC" id="3.2.1.52"/>
    </reaction>
</comment>
<dbReference type="PANTHER" id="PTHR30480">
    <property type="entry name" value="BETA-HEXOSAMINIDASE-RELATED"/>
    <property type="match status" value="1"/>
</dbReference>
<dbReference type="InterPro" id="IPR017853">
    <property type="entry name" value="GH"/>
</dbReference>
<keyword evidence="4" id="KW-0378">Hydrolase</keyword>
<dbReference type="Proteomes" id="UP001410795">
    <property type="component" value="Unassembled WGS sequence"/>
</dbReference>
<accession>A0ABP7B449</accession>
<evidence type="ECO:0000313" key="7">
    <source>
        <dbReference type="EMBL" id="GAA3647269.1"/>
    </source>
</evidence>
<dbReference type="PANTHER" id="PTHR30480:SF13">
    <property type="entry name" value="BETA-HEXOSAMINIDASE"/>
    <property type="match status" value="1"/>
</dbReference>
<keyword evidence="8" id="KW-1185">Reference proteome</keyword>
<dbReference type="EMBL" id="BAAAYV010000002">
    <property type="protein sequence ID" value="GAA3647269.1"/>
    <property type="molecule type" value="Genomic_DNA"/>
</dbReference>
<gene>
    <name evidence="7" type="ORF">GCM10022202_03310</name>
</gene>
<dbReference type="Gene3D" id="3.20.20.300">
    <property type="entry name" value="Glycoside hydrolase, family 3, N-terminal domain"/>
    <property type="match status" value="1"/>
</dbReference>
<evidence type="ECO:0000256" key="4">
    <source>
        <dbReference type="ARBA" id="ARBA00022801"/>
    </source>
</evidence>
<evidence type="ECO:0000256" key="5">
    <source>
        <dbReference type="ARBA" id="ARBA00023295"/>
    </source>
</evidence>
<evidence type="ECO:0000256" key="2">
    <source>
        <dbReference type="ARBA" id="ARBA00005336"/>
    </source>
</evidence>
<evidence type="ECO:0000259" key="6">
    <source>
        <dbReference type="Pfam" id="PF00933"/>
    </source>
</evidence>
<dbReference type="Pfam" id="PF00933">
    <property type="entry name" value="Glyco_hydro_3"/>
    <property type="match status" value="1"/>
</dbReference>
<dbReference type="SUPFAM" id="SSF51445">
    <property type="entry name" value="(Trans)glycosidases"/>
    <property type="match status" value="1"/>
</dbReference>
<dbReference type="InterPro" id="IPR001764">
    <property type="entry name" value="Glyco_hydro_3_N"/>
</dbReference>
<comment type="caution">
    <text evidence="7">The sequence shown here is derived from an EMBL/GenBank/DDBJ whole genome shotgun (WGS) entry which is preliminary data.</text>
</comment>
<feature type="domain" description="Glycoside hydrolase family 3 N-terminal" evidence="6">
    <location>
        <begin position="53"/>
        <end position="349"/>
    </location>
</feature>
<sequence>MAEPHAAAAVEGSEPSTRNEVAAALAGYIVDGMSTDERAAAVVMGHVGGTDPDRLGRYVADGRLGGFLLMGSNVPDDERALREVTDAVDGEDGGLPLLVAIDEEGGTVARLPWDDGPAGVELQGRDPGDAEAAFDERGGLLERAGITVNFGIVADVGTRTSGFIRPRALGADAAGASDRVAAAVAGERPYALSTLKHFPGHGAAPGDSHSVIPETSLSADDWRTQHAPPFEAGIEAGAEMVMTGHLRFTEIDDAPASLSPRWYAILRDDLGFEGVAITDDLGMLLSSGDARYADPVRNAVTAIGAGADMVLMVAGSDEDTATEMAEGIATAVADGELPEDRLAEATTRAVAARVLASGLLDGPEFD</sequence>
<dbReference type="InterPro" id="IPR036962">
    <property type="entry name" value="Glyco_hydro_3_N_sf"/>
</dbReference>
<dbReference type="EC" id="3.2.1.52" evidence="3"/>
<keyword evidence="5" id="KW-0326">Glycosidase</keyword>
<reference evidence="8" key="1">
    <citation type="journal article" date="2019" name="Int. J. Syst. Evol. Microbiol.">
        <title>The Global Catalogue of Microorganisms (GCM) 10K type strain sequencing project: providing services to taxonomists for standard genome sequencing and annotation.</title>
        <authorList>
            <consortium name="The Broad Institute Genomics Platform"/>
            <consortium name="The Broad Institute Genome Sequencing Center for Infectious Disease"/>
            <person name="Wu L."/>
            <person name="Ma J."/>
        </authorList>
    </citation>
    <scope>NUCLEOTIDE SEQUENCE [LARGE SCALE GENOMIC DNA]</scope>
    <source>
        <strain evidence="8">JCM 16546</strain>
    </source>
</reference>
<evidence type="ECO:0000313" key="8">
    <source>
        <dbReference type="Proteomes" id="UP001410795"/>
    </source>
</evidence>
<evidence type="ECO:0000256" key="3">
    <source>
        <dbReference type="ARBA" id="ARBA00012663"/>
    </source>
</evidence>
<proteinExistence type="inferred from homology"/>
<comment type="similarity">
    <text evidence="2">Belongs to the glycosyl hydrolase 3 family.</text>
</comment>
<name>A0ABP7B449_9MICO</name>